<dbReference type="EMBL" id="BAQW01000015">
    <property type="protein sequence ID" value="GBR17465.1"/>
    <property type="molecule type" value="Genomic_DNA"/>
</dbReference>
<comment type="caution">
    <text evidence="1">The sequence shown here is derived from an EMBL/GenBank/DDBJ whole genome shotgun (WGS) entry which is preliminary data.</text>
</comment>
<reference evidence="1" key="1">
    <citation type="submission" date="2013-04" db="EMBL/GenBank/DDBJ databases">
        <title>The genome sequencing project of 58 acetic acid bacteria.</title>
        <authorList>
            <person name="Okamoto-Kainuma A."/>
            <person name="Ishikawa M."/>
            <person name="Umino S."/>
            <person name="Koizumi Y."/>
            <person name="Shiwa Y."/>
            <person name="Yoshikawa H."/>
            <person name="Matsutani M."/>
            <person name="Matsushita K."/>
        </authorList>
    </citation>
    <scope>NUCLEOTIDE SEQUENCE</scope>
    <source>
        <strain evidence="1">NRIC 0228</strain>
    </source>
</reference>
<name>A0ABQ0QFQ1_9PROT</name>
<gene>
    <name evidence="1" type="ORF">AA0228_3034</name>
</gene>
<evidence type="ECO:0000313" key="1">
    <source>
        <dbReference type="EMBL" id="GBR17465.1"/>
    </source>
</evidence>
<evidence type="ECO:0000313" key="2">
    <source>
        <dbReference type="Proteomes" id="UP001061070"/>
    </source>
</evidence>
<sequence>MATQYIQGVQNVYINQTMCISTESVTVKMPVTLYAFAESNAGPVANVKKWNREPGSLGVTLVSYAGFDYDSLLNDNDVFEVTVTLRSGDTITLHSGILAEAPNYDLLNGTVEVSFSSLNIDMDLSTI</sequence>
<proteinExistence type="predicted"/>
<organism evidence="1 2">
    <name type="scientific">Gluconobacter frateurii NRIC 0228</name>
    <dbReference type="NCBI Taxonomy" id="1307946"/>
    <lineage>
        <taxon>Bacteria</taxon>
        <taxon>Pseudomonadati</taxon>
        <taxon>Pseudomonadota</taxon>
        <taxon>Alphaproteobacteria</taxon>
        <taxon>Acetobacterales</taxon>
        <taxon>Acetobacteraceae</taxon>
        <taxon>Gluconobacter</taxon>
    </lineage>
</organism>
<accession>A0ABQ0QFQ1</accession>
<dbReference type="Proteomes" id="UP001061070">
    <property type="component" value="Unassembled WGS sequence"/>
</dbReference>
<dbReference type="RefSeq" id="WP_145994587.1">
    <property type="nucleotide sequence ID" value="NZ_BAQW01000015.1"/>
</dbReference>
<keyword evidence="2" id="KW-1185">Reference proteome</keyword>
<protein>
    <recommendedName>
        <fullName evidence="3">Phage protein</fullName>
    </recommendedName>
</protein>
<evidence type="ECO:0008006" key="3">
    <source>
        <dbReference type="Google" id="ProtNLM"/>
    </source>
</evidence>